<evidence type="ECO:0000256" key="1">
    <source>
        <dbReference type="ARBA" id="ARBA00022884"/>
    </source>
</evidence>
<dbReference type="RefSeq" id="XP_056682579.1">
    <property type="nucleotide sequence ID" value="XM_056826601.1"/>
</dbReference>
<sequence>MMKYPSGTWSLCYYRYITHMRFCQDLTLFFGNSILRIGFYEIVKPEMPPYAVVDENVNLAKFALRPGAGNMVNGILRKLVSLKVHIFLSKEFSCKSRISDLLHVGGYSPHFSMYGKFRKRYADLTRVNSASSFAKSISGIFRHNSTAHQDSSASFPRLNLFV</sequence>
<proteinExistence type="predicted"/>
<protein>
    <submittedName>
        <fullName evidence="4 5">Uncharacterized protein isoform X1</fullName>
    </submittedName>
</protein>
<dbReference type="InterPro" id="IPR006027">
    <property type="entry name" value="NusB_RsmB_TIM44"/>
</dbReference>
<keyword evidence="1" id="KW-0694">RNA-binding</keyword>
<dbReference type="Proteomes" id="UP000813463">
    <property type="component" value="Chromosome 4"/>
</dbReference>
<name>A0ABM3QGT8_SPIOL</name>
<accession>A0ABM3QGT8</accession>
<gene>
    <name evidence="4 5" type="primary">LOC110798644</name>
</gene>
<dbReference type="Pfam" id="PF01029">
    <property type="entry name" value="NusB"/>
    <property type="match status" value="1"/>
</dbReference>
<dbReference type="GeneID" id="110798644"/>
<dbReference type="SUPFAM" id="SSF48013">
    <property type="entry name" value="NusB-like"/>
    <property type="match status" value="1"/>
</dbReference>
<evidence type="ECO:0000313" key="3">
    <source>
        <dbReference type="Proteomes" id="UP000813463"/>
    </source>
</evidence>
<evidence type="ECO:0000313" key="4">
    <source>
        <dbReference type="RefSeq" id="XP_056682578.1"/>
    </source>
</evidence>
<reference evidence="3" key="1">
    <citation type="journal article" date="2021" name="Nat. Commun.">
        <title>Genomic analyses provide insights into spinach domestication and the genetic basis of agronomic traits.</title>
        <authorList>
            <person name="Cai X."/>
            <person name="Sun X."/>
            <person name="Xu C."/>
            <person name="Sun H."/>
            <person name="Wang X."/>
            <person name="Ge C."/>
            <person name="Zhang Z."/>
            <person name="Wang Q."/>
            <person name="Fei Z."/>
            <person name="Jiao C."/>
            <person name="Wang Q."/>
        </authorList>
    </citation>
    <scope>NUCLEOTIDE SEQUENCE [LARGE SCALE GENOMIC DNA]</scope>
    <source>
        <strain evidence="3">cv. Varoflay</strain>
    </source>
</reference>
<dbReference type="Gene3D" id="1.10.940.10">
    <property type="entry name" value="NusB-like"/>
    <property type="match status" value="1"/>
</dbReference>
<dbReference type="InterPro" id="IPR035926">
    <property type="entry name" value="NusB-like_sf"/>
</dbReference>
<evidence type="ECO:0000259" key="2">
    <source>
        <dbReference type="Pfam" id="PF01029"/>
    </source>
</evidence>
<reference evidence="4 5" key="2">
    <citation type="submission" date="2025-05" db="UniProtKB">
        <authorList>
            <consortium name="RefSeq"/>
        </authorList>
    </citation>
    <scope>IDENTIFICATION</scope>
    <source>
        <tissue evidence="4 5">Leaf</tissue>
    </source>
</reference>
<evidence type="ECO:0000313" key="5">
    <source>
        <dbReference type="RefSeq" id="XP_056682579.1"/>
    </source>
</evidence>
<keyword evidence="3" id="KW-1185">Reference proteome</keyword>
<dbReference type="RefSeq" id="XP_056682578.1">
    <property type="nucleotide sequence ID" value="XM_056826600.1"/>
</dbReference>
<organism evidence="3 4">
    <name type="scientific">Spinacia oleracea</name>
    <name type="common">Spinach</name>
    <dbReference type="NCBI Taxonomy" id="3562"/>
    <lineage>
        <taxon>Eukaryota</taxon>
        <taxon>Viridiplantae</taxon>
        <taxon>Streptophyta</taxon>
        <taxon>Embryophyta</taxon>
        <taxon>Tracheophyta</taxon>
        <taxon>Spermatophyta</taxon>
        <taxon>Magnoliopsida</taxon>
        <taxon>eudicotyledons</taxon>
        <taxon>Gunneridae</taxon>
        <taxon>Pentapetalae</taxon>
        <taxon>Caryophyllales</taxon>
        <taxon>Chenopodiaceae</taxon>
        <taxon>Chenopodioideae</taxon>
        <taxon>Anserineae</taxon>
        <taxon>Spinacia</taxon>
    </lineage>
</organism>
<feature type="domain" description="NusB/RsmB/TIM44" evidence="2">
    <location>
        <begin position="33"/>
        <end position="80"/>
    </location>
</feature>